<accession>A0A382NPY9</accession>
<sequence length="25" mass="2857">MKRLTILLAVFMMSCTQQKVTDAEV</sequence>
<dbReference type="PROSITE" id="PS51257">
    <property type="entry name" value="PROKAR_LIPOPROTEIN"/>
    <property type="match status" value="1"/>
</dbReference>
<organism evidence="1">
    <name type="scientific">marine metagenome</name>
    <dbReference type="NCBI Taxonomy" id="408172"/>
    <lineage>
        <taxon>unclassified sequences</taxon>
        <taxon>metagenomes</taxon>
        <taxon>ecological metagenomes</taxon>
    </lineage>
</organism>
<reference evidence="1" key="1">
    <citation type="submission" date="2018-05" db="EMBL/GenBank/DDBJ databases">
        <authorList>
            <person name="Lanie J.A."/>
            <person name="Ng W.-L."/>
            <person name="Kazmierczak K.M."/>
            <person name="Andrzejewski T.M."/>
            <person name="Davidsen T.M."/>
            <person name="Wayne K.J."/>
            <person name="Tettelin H."/>
            <person name="Glass J.I."/>
            <person name="Rusch D."/>
            <person name="Podicherti R."/>
            <person name="Tsui H.-C.T."/>
            <person name="Winkler M.E."/>
        </authorList>
    </citation>
    <scope>NUCLEOTIDE SEQUENCE</scope>
</reference>
<gene>
    <name evidence="1" type="ORF">METZ01_LOCUS314666</name>
</gene>
<protein>
    <submittedName>
        <fullName evidence="1">Uncharacterized protein</fullName>
    </submittedName>
</protein>
<proteinExistence type="predicted"/>
<dbReference type="AlphaFoldDB" id="A0A382NPY9"/>
<feature type="non-terminal residue" evidence="1">
    <location>
        <position position="25"/>
    </location>
</feature>
<evidence type="ECO:0000313" key="1">
    <source>
        <dbReference type="EMBL" id="SVC61812.1"/>
    </source>
</evidence>
<name>A0A382NPY9_9ZZZZ</name>
<feature type="non-terminal residue" evidence="1">
    <location>
        <position position="1"/>
    </location>
</feature>
<dbReference type="EMBL" id="UINC01101195">
    <property type="protein sequence ID" value="SVC61812.1"/>
    <property type="molecule type" value="Genomic_DNA"/>
</dbReference>